<protein>
    <submittedName>
        <fullName evidence="1">Uncharacterized protein</fullName>
    </submittedName>
</protein>
<name>H8G9Q3_9PSEU</name>
<dbReference type="RefSeq" id="WP_005444033.1">
    <property type="nucleotide sequence ID" value="NZ_CM001466.1"/>
</dbReference>
<evidence type="ECO:0000313" key="2">
    <source>
        <dbReference type="Proteomes" id="UP000004705"/>
    </source>
</evidence>
<dbReference type="AlphaFoldDB" id="H8G9Q3"/>
<reference evidence="1 2" key="1">
    <citation type="journal article" date="2012" name="Stand. Genomic Sci.">
        <title>Genome sequence of the soil bacterium Saccharomonospora azurea type strain (NA-128(T)).</title>
        <authorList>
            <person name="Klenk H.P."/>
            <person name="Held B."/>
            <person name="Lucas S."/>
            <person name="Lapidus A."/>
            <person name="Copeland A."/>
            <person name="Hammon N."/>
            <person name="Pitluck S."/>
            <person name="Goodwin L.A."/>
            <person name="Han C."/>
            <person name="Tapia R."/>
            <person name="Brambilla E.M."/>
            <person name="Potter G."/>
            <person name="Land M."/>
            <person name="Ivanova N."/>
            <person name="Rohde M."/>
            <person name="Goker M."/>
            <person name="Detter J.C."/>
            <person name="Kyrpides N.C."/>
            <person name="Woyke T."/>
        </authorList>
    </citation>
    <scope>NUCLEOTIDE SEQUENCE [LARGE SCALE GENOMIC DNA]</scope>
    <source>
        <strain evidence="1 2">NA-128</strain>
    </source>
</reference>
<sequence>MPQDGYDTDLNHRERATLQAVAQGVVEIATGCGTNLFIDGLAYSDQATAHRLVRAGFITPARPGEPGQRVPAVLTDAGERALSHTPALAGR</sequence>
<dbReference type="HOGENOM" id="CLU_182305_0_0_11"/>
<evidence type="ECO:0000313" key="1">
    <source>
        <dbReference type="EMBL" id="EHY90556.1"/>
    </source>
</evidence>
<gene>
    <name evidence="1" type="ORF">SacazDRAFT_03692</name>
</gene>
<dbReference type="EMBL" id="CM001466">
    <property type="protein sequence ID" value="EHY90556.1"/>
    <property type="molecule type" value="Genomic_DNA"/>
</dbReference>
<organism evidence="1 2">
    <name type="scientific">Saccharomonospora azurea NA-128</name>
    <dbReference type="NCBI Taxonomy" id="882081"/>
    <lineage>
        <taxon>Bacteria</taxon>
        <taxon>Bacillati</taxon>
        <taxon>Actinomycetota</taxon>
        <taxon>Actinomycetes</taxon>
        <taxon>Pseudonocardiales</taxon>
        <taxon>Pseudonocardiaceae</taxon>
        <taxon>Saccharomonospora</taxon>
    </lineage>
</organism>
<dbReference type="OrthoDB" id="3700530at2"/>
<accession>H8G9Q3</accession>
<dbReference type="Proteomes" id="UP000004705">
    <property type="component" value="Chromosome"/>
</dbReference>
<proteinExistence type="predicted"/>
<keyword evidence="2" id="KW-1185">Reference proteome</keyword>